<dbReference type="AlphaFoldDB" id="A0A6A5X2P8"/>
<organism evidence="3 4">
    <name type="scientific">Amniculicola lignicola CBS 123094</name>
    <dbReference type="NCBI Taxonomy" id="1392246"/>
    <lineage>
        <taxon>Eukaryota</taxon>
        <taxon>Fungi</taxon>
        <taxon>Dikarya</taxon>
        <taxon>Ascomycota</taxon>
        <taxon>Pezizomycotina</taxon>
        <taxon>Dothideomycetes</taxon>
        <taxon>Pleosporomycetidae</taxon>
        <taxon>Pleosporales</taxon>
        <taxon>Amniculicolaceae</taxon>
        <taxon>Amniculicola</taxon>
    </lineage>
</organism>
<protein>
    <submittedName>
        <fullName evidence="3">Uncharacterized protein</fullName>
    </submittedName>
</protein>
<feature type="transmembrane region" description="Helical" evidence="2">
    <location>
        <begin position="50"/>
        <end position="74"/>
    </location>
</feature>
<dbReference type="Pfam" id="PF11374">
    <property type="entry name" value="DUF3176"/>
    <property type="match status" value="1"/>
</dbReference>
<dbReference type="InterPro" id="IPR021514">
    <property type="entry name" value="DUF3176"/>
</dbReference>
<dbReference type="OrthoDB" id="5376804at2759"/>
<keyword evidence="2" id="KW-0812">Transmembrane</keyword>
<feature type="transmembrane region" description="Helical" evidence="2">
    <location>
        <begin position="86"/>
        <end position="108"/>
    </location>
</feature>
<proteinExistence type="predicted"/>
<keyword evidence="4" id="KW-1185">Reference proteome</keyword>
<feature type="transmembrane region" description="Helical" evidence="2">
    <location>
        <begin position="570"/>
        <end position="590"/>
    </location>
</feature>
<feature type="region of interest" description="Disordered" evidence="1">
    <location>
        <begin position="1"/>
        <end position="30"/>
    </location>
</feature>
<evidence type="ECO:0000313" key="3">
    <source>
        <dbReference type="EMBL" id="KAF2006096.1"/>
    </source>
</evidence>
<gene>
    <name evidence="3" type="ORF">P154DRAFT_456854</name>
</gene>
<feature type="compositionally biased region" description="Basic and acidic residues" evidence="1">
    <location>
        <begin position="1"/>
        <end position="10"/>
    </location>
</feature>
<reference evidence="3" key="1">
    <citation type="journal article" date="2020" name="Stud. Mycol.">
        <title>101 Dothideomycetes genomes: a test case for predicting lifestyles and emergence of pathogens.</title>
        <authorList>
            <person name="Haridas S."/>
            <person name="Albert R."/>
            <person name="Binder M."/>
            <person name="Bloem J."/>
            <person name="Labutti K."/>
            <person name="Salamov A."/>
            <person name="Andreopoulos B."/>
            <person name="Baker S."/>
            <person name="Barry K."/>
            <person name="Bills G."/>
            <person name="Bluhm B."/>
            <person name="Cannon C."/>
            <person name="Castanera R."/>
            <person name="Culley D."/>
            <person name="Daum C."/>
            <person name="Ezra D."/>
            <person name="Gonzalez J."/>
            <person name="Henrissat B."/>
            <person name="Kuo A."/>
            <person name="Liang C."/>
            <person name="Lipzen A."/>
            <person name="Lutzoni F."/>
            <person name="Magnuson J."/>
            <person name="Mondo S."/>
            <person name="Nolan M."/>
            <person name="Ohm R."/>
            <person name="Pangilinan J."/>
            <person name="Park H.-J."/>
            <person name="Ramirez L."/>
            <person name="Alfaro M."/>
            <person name="Sun H."/>
            <person name="Tritt A."/>
            <person name="Yoshinaga Y."/>
            <person name="Zwiers L.-H."/>
            <person name="Turgeon B."/>
            <person name="Goodwin S."/>
            <person name="Spatafora J."/>
            <person name="Crous P."/>
            <person name="Grigoriev I."/>
        </authorList>
    </citation>
    <scope>NUCLEOTIDE SEQUENCE</scope>
    <source>
        <strain evidence="3">CBS 123094</strain>
    </source>
</reference>
<evidence type="ECO:0000256" key="2">
    <source>
        <dbReference type="SAM" id="Phobius"/>
    </source>
</evidence>
<feature type="transmembrane region" description="Helical" evidence="2">
    <location>
        <begin position="155"/>
        <end position="176"/>
    </location>
</feature>
<accession>A0A6A5X2P8</accession>
<dbReference type="PANTHER" id="PTHR35394">
    <property type="entry name" value="DUF3176 DOMAIN-CONTAINING PROTEIN"/>
    <property type="match status" value="1"/>
</dbReference>
<keyword evidence="2" id="KW-1133">Transmembrane helix</keyword>
<dbReference type="EMBL" id="ML977561">
    <property type="protein sequence ID" value="KAF2006096.1"/>
    <property type="molecule type" value="Genomic_DNA"/>
</dbReference>
<dbReference type="PANTHER" id="PTHR35394:SF5">
    <property type="entry name" value="DUF3176 DOMAIN-CONTAINING PROTEIN"/>
    <property type="match status" value="1"/>
</dbReference>
<keyword evidence="2" id="KW-0472">Membrane</keyword>
<evidence type="ECO:0000256" key="1">
    <source>
        <dbReference type="SAM" id="MobiDB-lite"/>
    </source>
</evidence>
<name>A0A6A5X2P8_9PLEO</name>
<sequence length="662" mass="74113">MSRLSTKAEDESMSGRYDDKGDSVGSTATQADTTKSTNLHALRKVYNFGWWWEVGAASLSLISTVLAVAILAIMKDRPLSEWHLPLQISSSIAVLSTFSRSALLLVLAEGLSQLKWNTFEKKSLSLNQLQVFDDASRGPWGAFVFFFKSRKTFRAVPTTSAVAATGAFLTVIGLAFEPFTQQIIAFELRRMPLTNSTAYATAAVALQTPFMSRGPKQTLMQGIMTLVTDRGAQLNNHFICPSGDCVIPEHWSLATQSMCDDAVTWNDTQMNCTYSFSCFDASNYSHVAANLQNYKDEILKHRGHEGFKDVYQSSTAHCLNVKSEEPEATTWMFAAGTPYQVSWQVVNGDDYGPEYWSRNDRKFWVTPSWGSFDPDKSWREAWPDGKGGTPDTSDWETFILGVKGLVEQSNFPPIKEVDTLDSWEGVKISKQQCGLGFIAVQTEETYLVREDLYTATSTAPVNLTCSLFHPGNGPCNTLRALASKDDIDFTFWIDYGTRVAVTDFLYEVANDALRMPFVQDYLIDSTVPDIAQMLGTATNSLFRSSNNKNSTKVVGTAYGKETYVNVRWKWGILPLFITTTSIAFLVFTICNTRRTDQLYKGSVLPGYLDYLEHIDANDVKRAGGYWNTAYGLEKRAQSIEVKLWNNKEGKIRFRRALPIEET</sequence>
<evidence type="ECO:0000313" key="4">
    <source>
        <dbReference type="Proteomes" id="UP000799779"/>
    </source>
</evidence>
<dbReference type="Proteomes" id="UP000799779">
    <property type="component" value="Unassembled WGS sequence"/>
</dbReference>